<feature type="transmembrane region" description="Helical" evidence="8">
    <location>
        <begin position="107"/>
        <end position="125"/>
    </location>
</feature>
<feature type="domain" description="ABC transporter" evidence="9">
    <location>
        <begin position="537"/>
        <end position="755"/>
    </location>
</feature>
<feature type="transmembrane region" description="Helical" evidence="8">
    <location>
        <begin position="972"/>
        <end position="993"/>
    </location>
</feature>
<dbReference type="PROSITE" id="PS50893">
    <property type="entry name" value="ABC_TRANSPORTER_2"/>
    <property type="match status" value="2"/>
</dbReference>
<feature type="transmembrane region" description="Helical" evidence="8">
    <location>
        <begin position="446"/>
        <end position="470"/>
    </location>
</feature>
<evidence type="ECO:0008006" key="13">
    <source>
        <dbReference type="Google" id="ProtNLM"/>
    </source>
</evidence>
<keyword evidence="5" id="KW-0067">ATP-binding</keyword>
<dbReference type="GO" id="GO:0016887">
    <property type="term" value="F:ATP hydrolysis activity"/>
    <property type="evidence" value="ECO:0007669"/>
    <property type="project" value="InterPro"/>
</dbReference>
<accession>A0A8H4GX12</accession>
<evidence type="ECO:0000259" key="10">
    <source>
        <dbReference type="PROSITE" id="PS50929"/>
    </source>
</evidence>
<reference evidence="11" key="1">
    <citation type="journal article" date="2020" name="bioRxiv">
        <title>Genomic and phenotypic heterogeneity of clinical isolates of the human pathogens Aspergillus fumigatus, Aspergillus lentulus and Aspergillus fumigatiaffinis.</title>
        <authorList>
            <person name="dos Santos R.A.C."/>
            <person name="Steenwyk J.L."/>
            <person name="Rivero-Menendez O."/>
            <person name="Mead M.E."/>
            <person name="Silva L.P."/>
            <person name="Bastos R.W."/>
            <person name="Alastruey-Izquierdo A."/>
            <person name="Goldman G.H."/>
            <person name="Rokas A."/>
        </authorList>
    </citation>
    <scope>NUCLEOTIDE SEQUENCE</scope>
    <source>
        <strain evidence="11">CNM-CM6805</strain>
    </source>
</reference>
<feature type="transmembrane region" description="Helical" evidence="8">
    <location>
        <begin position="808"/>
        <end position="828"/>
    </location>
</feature>
<dbReference type="GO" id="GO:0016020">
    <property type="term" value="C:membrane"/>
    <property type="evidence" value="ECO:0007669"/>
    <property type="project" value="UniProtKB-SubCell"/>
</dbReference>
<keyword evidence="12" id="KW-1185">Reference proteome</keyword>
<dbReference type="InterPro" id="IPR003439">
    <property type="entry name" value="ABC_transporter-like_ATP-bd"/>
</dbReference>
<dbReference type="InterPro" id="IPR044726">
    <property type="entry name" value="ABCC_6TM_D2"/>
</dbReference>
<dbReference type="InterPro" id="IPR027417">
    <property type="entry name" value="P-loop_NTPase"/>
</dbReference>
<feature type="transmembrane region" description="Helical" evidence="8">
    <location>
        <begin position="271"/>
        <end position="297"/>
    </location>
</feature>
<dbReference type="Pfam" id="PF00664">
    <property type="entry name" value="ABC_membrane"/>
    <property type="match status" value="2"/>
</dbReference>
<dbReference type="InterPro" id="IPR044746">
    <property type="entry name" value="ABCC_6TM_D1"/>
</dbReference>
<feature type="domain" description="ABC transmembrane type-1" evidence="10">
    <location>
        <begin position="879"/>
        <end position="1030"/>
    </location>
</feature>
<keyword evidence="6 8" id="KW-1133">Transmembrane helix</keyword>
<evidence type="ECO:0000256" key="4">
    <source>
        <dbReference type="ARBA" id="ARBA00022741"/>
    </source>
</evidence>
<evidence type="ECO:0000256" key="5">
    <source>
        <dbReference type="ARBA" id="ARBA00022840"/>
    </source>
</evidence>
<feature type="domain" description="ABC transmembrane type-1" evidence="10">
    <location>
        <begin position="238"/>
        <end position="509"/>
    </location>
</feature>
<dbReference type="GO" id="GO:0140359">
    <property type="term" value="F:ABC-type transporter activity"/>
    <property type="evidence" value="ECO:0007669"/>
    <property type="project" value="InterPro"/>
</dbReference>
<feature type="transmembrane region" description="Helical" evidence="8">
    <location>
        <begin position="75"/>
        <end position="95"/>
    </location>
</feature>
<dbReference type="SMART" id="SM00382">
    <property type="entry name" value="AAA"/>
    <property type="match status" value="2"/>
</dbReference>
<feature type="domain" description="ABC transporter" evidence="9">
    <location>
        <begin position="1067"/>
        <end position="1329"/>
    </location>
</feature>
<evidence type="ECO:0000256" key="3">
    <source>
        <dbReference type="ARBA" id="ARBA00022692"/>
    </source>
</evidence>
<dbReference type="InterPro" id="IPR050173">
    <property type="entry name" value="ABC_transporter_C-like"/>
</dbReference>
<dbReference type="InterPro" id="IPR036640">
    <property type="entry name" value="ABC1_TM_sf"/>
</dbReference>
<evidence type="ECO:0000313" key="12">
    <source>
        <dbReference type="Proteomes" id="UP000653565"/>
    </source>
</evidence>
<dbReference type="Gene3D" id="1.20.1560.10">
    <property type="entry name" value="ABC transporter type 1, transmembrane domain"/>
    <property type="match status" value="2"/>
</dbReference>
<dbReference type="CDD" id="cd18579">
    <property type="entry name" value="ABC_6TM_ABCC_D1"/>
    <property type="match status" value="1"/>
</dbReference>
<dbReference type="InterPro" id="IPR003593">
    <property type="entry name" value="AAA+_ATPase"/>
</dbReference>
<feature type="transmembrane region" description="Helical" evidence="8">
    <location>
        <begin position="482"/>
        <end position="504"/>
    </location>
</feature>
<dbReference type="PROSITE" id="PS00211">
    <property type="entry name" value="ABC_TRANSPORTER_1"/>
    <property type="match status" value="2"/>
</dbReference>
<dbReference type="PROSITE" id="PS50929">
    <property type="entry name" value="ABC_TM1F"/>
    <property type="match status" value="2"/>
</dbReference>
<dbReference type="GO" id="GO:0005524">
    <property type="term" value="F:ATP binding"/>
    <property type="evidence" value="ECO:0007669"/>
    <property type="project" value="UniProtKB-KW"/>
</dbReference>
<proteinExistence type="predicted"/>
<keyword evidence="4" id="KW-0547">Nucleotide-binding</keyword>
<evidence type="ECO:0000313" key="11">
    <source>
        <dbReference type="EMBL" id="KAF4232264.1"/>
    </source>
</evidence>
<evidence type="ECO:0000256" key="2">
    <source>
        <dbReference type="ARBA" id="ARBA00022448"/>
    </source>
</evidence>
<gene>
    <name evidence="11" type="ORF">CNMCM6805_010100</name>
</gene>
<keyword evidence="7 8" id="KW-0472">Membrane</keyword>
<evidence type="ECO:0000256" key="7">
    <source>
        <dbReference type="ARBA" id="ARBA00023136"/>
    </source>
</evidence>
<dbReference type="SUPFAM" id="SSF52540">
    <property type="entry name" value="P-loop containing nucleoside triphosphate hydrolases"/>
    <property type="match status" value="2"/>
</dbReference>
<feature type="transmembrane region" description="Helical" evidence="8">
    <location>
        <begin position="363"/>
        <end position="383"/>
    </location>
</feature>
<dbReference type="OrthoDB" id="4139357at2759"/>
<protein>
    <recommendedName>
        <fullName evidence="13">ABC multidrug transporter</fullName>
    </recommendedName>
</protein>
<comment type="caution">
    <text evidence="11">The sequence shown here is derived from an EMBL/GenBank/DDBJ whole genome shotgun (WGS) entry which is preliminary data.</text>
</comment>
<name>A0A8H4GX12_9EURO</name>
<dbReference type="Proteomes" id="UP000653565">
    <property type="component" value="Unassembled WGS sequence"/>
</dbReference>
<dbReference type="InterPro" id="IPR017871">
    <property type="entry name" value="ABC_transporter-like_CS"/>
</dbReference>
<keyword evidence="3 8" id="KW-0812">Transmembrane</keyword>
<sequence length="1332" mass="146752">MAPEPTHVLLAVSTVSAAIFLLILPVRLWELRKSSIGRTSTWQGLFKAALGVLLSAILASYYIKLSSLDVQHKTLFSASLFASIPAALGLSVLLLQEQQRSHRSSALATLYLLASILCDAVHVAMPSKIARDADTSHPVFLRCCMHSALLVLEFCANEAPAFSNLNKHRAPEELHGYKSILVNRDLPNLSQHMKPEFTRKEILQAWSQRAKPETKKTLPIALMKCLWKPFFAAVMPRLLLIVLRYSQPIFIKECIRYAVAYPTGAESSQGFWLVILAVFIYVCLAVGSVLALSSWVLTSALVGLIHDKVMKSPSNTYANGEATTLMSTDVESLDGVGEMVHETWAQVIEVMIGIRLLAGQVGWIWPLPLFLIYICSYTSRFVAKHLPPRQKAWSDATQSRIAATSSMISAMKVIKMLGLQRSLTCRIQELREAELRAASKLGWIKVYYNASANALGIFSPAITLVIYAVISVARGSSLDTETAFTTMAILSMVTHPANMVMTIVPRAMAAFSGFERIQAFLLRESLHDQRGTLPKDSTAIQIRQLRIGYRPLVLEHIDIEVDTGSLAIISGPTGSGKSTLLRAMLGEAVPVQGSISVSTRQIAYCAQKPWLPSGTIKEVIHGATEVYSSSDPDNGRWYHEGDLTRIGSGGLNLSGGQRQRVALARALFARCDILLLDDTFSELDGETEKTIFDNLFGATGLTRRSRTTVVLVSNSSQNFQAADHIVVLGDHRIIDRGNWQDIKVKAASIAKFSSRHHTEDNNAVLSLKLDEISAKLRAKNETEIDIARQTGDPALYGYYFSSIDFTNIFFLITSTVSYALFISIPQYWLQLWTELGGRSTAFYVGGFGLLSSLSWISTSAQMCYRDNKLPEIFKLLMQIILLCMAEKWLSLSAPVCMLVVYAIQKVYLRTSRQLRFLELESRAGVFLSFLECSEGLETIRSFGWSRAAIRDNIQSIDNSQRPEFLRLCLQRWLNLVLDLLGAAVATTVVVMAVTFREHVSGGQVGIALNVMLVANSTLLKLVENWTTLEASFGAIARLKTLEETTAVEGGRTRNLEPPENWPSRGHIQFKNVTASYESGSAALRSLSLDIAAGQKLIVCGRTGSGKSTLLLSLLQLLELESGKIELDGIDIRQVRLDLLRRRCFVAVSQGPLVLPNETLRFNLDPDASISDDDLVAALNKAGLSSHFLESQMHSGGEPATVFGIPDSTEHPIFDQKISLFPKLSVGQCQLFALCRALVKANSLQRSGVKPVVLLDEVTSSLDPVTESTIHRIINDEFTKQGHTVIIVAHRLGTLEKHMKAGRDAVAMMADGRLEEVIDDLGPASFQRLRQIG</sequence>
<feature type="transmembrane region" description="Helical" evidence="8">
    <location>
        <begin position="45"/>
        <end position="63"/>
    </location>
</feature>
<evidence type="ECO:0000256" key="6">
    <source>
        <dbReference type="ARBA" id="ARBA00022989"/>
    </source>
</evidence>
<feature type="transmembrane region" description="Helical" evidence="8">
    <location>
        <begin position="840"/>
        <end position="858"/>
    </location>
</feature>
<comment type="subcellular location">
    <subcellularLocation>
        <location evidence="1">Membrane</location>
        <topology evidence="1">Multi-pass membrane protein</topology>
    </subcellularLocation>
</comment>
<dbReference type="PANTHER" id="PTHR24223:SF345">
    <property type="entry name" value="ABC MULTIDRUG TRANSPORTER (EUROFUNG)"/>
    <property type="match status" value="1"/>
</dbReference>
<evidence type="ECO:0000256" key="8">
    <source>
        <dbReference type="SAM" id="Phobius"/>
    </source>
</evidence>
<organism evidence="11 12">
    <name type="scientific">Aspergillus fumigatiaffinis</name>
    <dbReference type="NCBI Taxonomy" id="340414"/>
    <lineage>
        <taxon>Eukaryota</taxon>
        <taxon>Fungi</taxon>
        <taxon>Dikarya</taxon>
        <taxon>Ascomycota</taxon>
        <taxon>Pezizomycotina</taxon>
        <taxon>Eurotiomycetes</taxon>
        <taxon>Eurotiomycetidae</taxon>
        <taxon>Eurotiales</taxon>
        <taxon>Aspergillaceae</taxon>
        <taxon>Aspergillus</taxon>
        <taxon>Aspergillus subgen. Fumigati</taxon>
    </lineage>
</organism>
<dbReference type="CDD" id="cd18580">
    <property type="entry name" value="ABC_6TM_ABCC_D2"/>
    <property type="match status" value="1"/>
</dbReference>
<feature type="transmembrane region" description="Helical" evidence="8">
    <location>
        <begin position="6"/>
        <end position="24"/>
    </location>
</feature>
<dbReference type="PANTHER" id="PTHR24223">
    <property type="entry name" value="ATP-BINDING CASSETTE SUB-FAMILY C"/>
    <property type="match status" value="1"/>
</dbReference>
<reference evidence="11" key="2">
    <citation type="submission" date="2020-04" db="EMBL/GenBank/DDBJ databases">
        <authorList>
            <person name="Santos R.A.C."/>
            <person name="Steenwyk J.L."/>
            <person name="Rivero-Menendez O."/>
            <person name="Mead M.E."/>
            <person name="Silva L.P."/>
            <person name="Bastos R.W."/>
            <person name="Alastruey-Izquierdo A."/>
            <person name="Goldman G.H."/>
            <person name="Rokas A."/>
        </authorList>
    </citation>
    <scope>NUCLEOTIDE SEQUENCE</scope>
    <source>
        <strain evidence="11">CNM-CM6805</strain>
    </source>
</reference>
<evidence type="ECO:0000256" key="1">
    <source>
        <dbReference type="ARBA" id="ARBA00004141"/>
    </source>
</evidence>
<dbReference type="EMBL" id="JAAAPX010000093">
    <property type="protein sequence ID" value="KAF4232264.1"/>
    <property type="molecule type" value="Genomic_DNA"/>
</dbReference>
<dbReference type="SUPFAM" id="SSF90123">
    <property type="entry name" value="ABC transporter transmembrane region"/>
    <property type="match status" value="2"/>
</dbReference>
<keyword evidence="2" id="KW-0813">Transport</keyword>
<dbReference type="InterPro" id="IPR011527">
    <property type="entry name" value="ABC1_TM_dom"/>
</dbReference>
<evidence type="ECO:0000259" key="9">
    <source>
        <dbReference type="PROSITE" id="PS50893"/>
    </source>
</evidence>
<dbReference type="Pfam" id="PF00005">
    <property type="entry name" value="ABC_tran"/>
    <property type="match status" value="2"/>
</dbReference>
<dbReference type="Gene3D" id="3.40.50.300">
    <property type="entry name" value="P-loop containing nucleotide triphosphate hydrolases"/>
    <property type="match status" value="2"/>
</dbReference>